<feature type="coiled-coil region" evidence="1">
    <location>
        <begin position="130"/>
        <end position="182"/>
    </location>
</feature>
<dbReference type="Gene3D" id="1.10.287.1490">
    <property type="match status" value="1"/>
</dbReference>
<evidence type="ECO:0000313" key="3">
    <source>
        <dbReference type="EMBL" id="PMB99159.1"/>
    </source>
</evidence>
<dbReference type="OrthoDB" id="9784388at2"/>
<comment type="caution">
    <text evidence="3">The sequence shown here is derived from an EMBL/GenBank/DDBJ whole genome shotgun (WGS) entry which is preliminary data.</text>
</comment>
<dbReference type="AlphaFoldDB" id="A0A2N6PKE2"/>
<dbReference type="EMBL" id="PNFZ01000001">
    <property type="protein sequence ID" value="PMB99159.1"/>
    <property type="molecule type" value="Genomic_DNA"/>
</dbReference>
<name>A0A2N6PKE2_9MICO</name>
<evidence type="ECO:0000259" key="2">
    <source>
        <dbReference type="Pfam" id="PF24481"/>
    </source>
</evidence>
<gene>
    <name evidence="3" type="ORF">CJ198_01070</name>
</gene>
<reference evidence="3 4" key="1">
    <citation type="submission" date="2017-09" db="EMBL/GenBank/DDBJ databases">
        <title>Bacterial strain isolated from the female urinary microbiota.</title>
        <authorList>
            <person name="Thomas-White K."/>
            <person name="Kumar N."/>
            <person name="Forster S."/>
            <person name="Putonti C."/>
            <person name="Lawley T."/>
            <person name="Wolfe A.J."/>
        </authorList>
    </citation>
    <scope>NUCLEOTIDE SEQUENCE [LARGE SCALE GENOMIC DNA]</scope>
    <source>
        <strain evidence="3 4">UMB0680</strain>
    </source>
</reference>
<dbReference type="Pfam" id="PF24481">
    <property type="entry name" value="CT398_CC"/>
    <property type="match status" value="1"/>
</dbReference>
<keyword evidence="1" id="KW-0175">Coiled coil</keyword>
<accession>A0A2N6PKE2</accession>
<dbReference type="Proteomes" id="UP000235703">
    <property type="component" value="Unassembled WGS sequence"/>
</dbReference>
<proteinExistence type="predicted"/>
<feature type="coiled-coil region" evidence="1">
    <location>
        <begin position="42"/>
        <end position="76"/>
    </location>
</feature>
<sequence length="246" mass="26076">MTANTTILSTDEQQALNDWIETAAASRKTEHEAKQTELIARLRQLAGEHQATAAMLKELEAAQAGYRKQAAEIDADVEARSTRIEQMRDALNSGEGLTSRDLVALQSDIDTAIAAKGERENDQLEVMGEIDDLTERISTVTEDLNQIAATGKQLQAERAERAAELQSRSEELAAKRQQIASQLPGPIGSRLMQAFAAGQPTAAHVSAGSCGSCGSQISAMTIDRLGASGSGATADCDECGALLLHA</sequence>
<evidence type="ECO:0000313" key="4">
    <source>
        <dbReference type="Proteomes" id="UP000235703"/>
    </source>
</evidence>
<feature type="domain" description="CT398-like coiled coil hairpin" evidence="2">
    <location>
        <begin position="28"/>
        <end position="185"/>
    </location>
</feature>
<evidence type="ECO:0000256" key="1">
    <source>
        <dbReference type="SAM" id="Coils"/>
    </source>
</evidence>
<dbReference type="RefSeq" id="WP_102159944.1">
    <property type="nucleotide sequence ID" value="NZ_JALXPL010000052.1"/>
</dbReference>
<keyword evidence="4" id="KW-1185">Reference proteome</keyword>
<dbReference type="InterPro" id="IPR056003">
    <property type="entry name" value="CT398_CC_hairpin"/>
</dbReference>
<protein>
    <recommendedName>
        <fullName evidence="2">CT398-like coiled coil hairpin domain-containing protein</fullName>
    </recommendedName>
</protein>
<organism evidence="3 4">
    <name type="scientific">Brevibacterium luteolum</name>
    <dbReference type="NCBI Taxonomy" id="199591"/>
    <lineage>
        <taxon>Bacteria</taxon>
        <taxon>Bacillati</taxon>
        <taxon>Actinomycetota</taxon>
        <taxon>Actinomycetes</taxon>
        <taxon>Micrococcales</taxon>
        <taxon>Brevibacteriaceae</taxon>
        <taxon>Brevibacterium</taxon>
    </lineage>
</organism>